<evidence type="ECO:0000313" key="3">
    <source>
        <dbReference type="Proteomes" id="UP000004509"/>
    </source>
</evidence>
<accession>C8PS91</accession>
<evidence type="ECO:0000313" key="2">
    <source>
        <dbReference type="EMBL" id="EEV19761.1"/>
    </source>
</evidence>
<keyword evidence="1" id="KW-0812">Transmembrane</keyword>
<dbReference type="eggNOG" id="COG2832">
    <property type="taxonomic scope" value="Bacteria"/>
</dbReference>
<organism evidence="2 3">
    <name type="scientific">Treponema vincentii ATCC 35580</name>
    <dbReference type="NCBI Taxonomy" id="596324"/>
    <lineage>
        <taxon>Bacteria</taxon>
        <taxon>Pseudomonadati</taxon>
        <taxon>Spirochaetota</taxon>
        <taxon>Spirochaetia</taxon>
        <taxon>Spirochaetales</taxon>
        <taxon>Treponemataceae</taxon>
        <taxon>Treponema</taxon>
    </lineage>
</organism>
<protein>
    <recommendedName>
        <fullName evidence="4">Inner membrane protein YbaN</fullName>
    </recommendedName>
</protein>
<dbReference type="Pfam" id="PF04304">
    <property type="entry name" value="DUF454"/>
    <property type="match status" value="1"/>
</dbReference>
<dbReference type="InterPro" id="IPR007401">
    <property type="entry name" value="DUF454"/>
</dbReference>
<feature type="transmembrane region" description="Helical" evidence="1">
    <location>
        <begin position="96"/>
        <end position="115"/>
    </location>
</feature>
<proteinExistence type="predicted"/>
<dbReference type="PANTHER" id="PTHR35813:SF1">
    <property type="entry name" value="INNER MEMBRANE PROTEIN YBAN"/>
    <property type="match status" value="1"/>
</dbReference>
<reference evidence="2 3" key="1">
    <citation type="submission" date="2009-07" db="EMBL/GenBank/DDBJ databases">
        <authorList>
            <person name="Madupu R."/>
            <person name="Sebastian Y."/>
            <person name="Durkin A.S."/>
            <person name="Torralba M."/>
            <person name="Methe B."/>
            <person name="Sutton G.G."/>
            <person name="Strausberg R.L."/>
            <person name="Nelson K.E."/>
        </authorList>
    </citation>
    <scope>NUCLEOTIDE SEQUENCE [LARGE SCALE GENOMIC DNA]</scope>
    <source>
        <strain evidence="2 3">ATCC 35580</strain>
    </source>
</reference>
<dbReference type="PIRSF" id="PIRSF016789">
    <property type="entry name" value="DUF454"/>
    <property type="match status" value="1"/>
</dbReference>
<dbReference type="GO" id="GO:0005886">
    <property type="term" value="C:plasma membrane"/>
    <property type="evidence" value="ECO:0007669"/>
    <property type="project" value="TreeGrafter"/>
</dbReference>
<comment type="caution">
    <text evidence="2">The sequence shown here is derived from an EMBL/GenBank/DDBJ whole genome shotgun (WGS) entry which is preliminary data.</text>
</comment>
<name>C8PS91_9SPIR</name>
<dbReference type="OrthoDB" id="5690292at2"/>
<dbReference type="AlphaFoldDB" id="C8PS91"/>
<sequence>MKYIWLAAGCLFLGFGLVGVVLPILPTTPFILVAVFCFAKSSERMHRWLLSTQLYQKHVKKFNETRTMTLKEKITILAVASVMLLAGFYFSKQIYARILIIIVMCIKYYIFIFKIKTAPGKTKKEMPEVSAIDSDRQN</sequence>
<gene>
    <name evidence="2" type="ORF">TREVI0001_1257</name>
</gene>
<keyword evidence="1" id="KW-1133">Transmembrane helix</keyword>
<dbReference type="RefSeq" id="WP_006189462.1">
    <property type="nucleotide sequence ID" value="NZ_ACYH01000049.1"/>
</dbReference>
<feature type="transmembrane region" description="Helical" evidence="1">
    <location>
        <begin position="74"/>
        <end position="90"/>
    </location>
</feature>
<dbReference type="STRING" id="596324.TREVI0001_1257"/>
<dbReference type="EMBL" id="ACYH01000049">
    <property type="protein sequence ID" value="EEV19761.1"/>
    <property type="molecule type" value="Genomic_DNA"/>
</dbReference>
<feature type="transmembrane region" description="Helical" evidence="1">
    <location>
        <begin position="6"/>
        <end position="39"/>
    </location>
</feature>
<evidence type="ECO:0008006" key="4">
    <source>
        <dbReference type="Google" id="ProtNLM"/>
    </source>
</evidence>
<evidence type="ECO:0000256" key="1">
    <source>
        <dbReference type="SAM" id="Phobius"/>
    </source>
</evidence>
<dbReference type="Proteomes" id="UP000004509">
    <property type="component" value="Unassembled WGS sequence"/>
</dbReference>
<keyword evidence="1" id="KW-0472">Membrane</keyword>
<dbReference type="GeneID" id="301460510"/>
<dbReference type="PANTHER" id="PTHR35813">
    <property type="entry name" value="INNER MEMBRANE PROTEIN YBAN"/>
    <property type="match status" value="1"/>
</dbReference>